<evidence type="ECO:0000259" key="2">
    <source>
        <dbReference type="PROSITE" id="PS50076"/>
    </source>
</evidence>
<gene>
    <name evidence="3" type="ORF">STAS_02250</name>
</gene>
<sequence length="248" mass="26873">MLLRIVGVEEEQVAFVREIQRKRDYYDILGYKGALLSKQFARRTKSIYESPSGHESSNGCPEAFVLVSTAFQCLSNEKKEKGISTGNPPDKNQAPGAQEAFVLISKAFQCLSNEKKRKKYDVLGTDVDSIQDVDEDEILKMEGGGSRAPARAVRDGGDVPMAGVAKHSGPDTGSPHTGGEGYGVYGPWLVAKTNCRQATWQKQGGSFQDKPRNGTKEGSGSRFGVLREENEETAVSCCFGLPGGSWGQ</sequence>
<dbReference type="InterPro" id="IPR051100">
    <property type="entry name" value="DnaJ_subfamily_B/C"/>
</dbReference>
<dbReference type="EMBL" id="BKCP01001113">
    <property type="protein sequence ID" value="GER26596.1"/>
    <property type="molecule type" value="Genomic_DNA"/>
</dbReference>
<name>A0A5A7P1B2_STRAF</name>
<dbReference type="PANTHER" id="PTHR43908">
    <property type="entry name" value="AT29763P-RELATED"/>
    <property type="match status" value="1"/>
</dbReference>
<dbReference type="OrthoDB" id="10250354at2759"/>
<feature type="domain" description="J" evidence="2">
    <location>
        <begin position="24"/>
        <end position="124"/>
    </location>
</feature>
<dbReference type="Gene3D" id="1.10.287.110">
    <property type="entry name" value="DnaJ domain"/>
    <property type="match status" value="1"/>
</dbReference>
<evidence type="ECO:0000256" key="1">
    <source>
        <dbReference type="SAM" id="MobiDB-lite"/>
    </source>
</evidence>
<organism evidence="3 4">
    <name type="scientific">Striga asiatica</name>
    <name type="common">Asiatic witchweed</name>
    <name type="synonym">Buchnera asiatica</name>
    <dbReference type="NCBI Taxonomy" id="4170"/>
    <lineage>
        <taxon>Eukaryota</taxon>
        <taxon>Viridiplantae</taxon>
        <taxon>Streptophyta</taxon>
        <taxon>Embryophyta</taxon>
        <taxon>Tracheophyta</taxon>
        <taxon>Spermatophyta</taxon>
        <taxon>Magnoliopsida</taxon>
        <taxon>eudicotyledons</taxon>
        <taxon>Gunneridae</taxon>
        <taxon>Pentapetalae</taxon>
        <taxon>asterids</taxon>
        <taxon>lamiids</taxon>
        <taxon>Lamiales</taxon>
        <taxon>Orobanchaceae</taxon>
        <taxon>Buchnereae</taxon>
        <taxon>Striga</taxon>
    </lineage>
</organism>
<dbReference type="Proteomes" id="UP000325081">
    <property type="component" value="Unassembled WGS sequence"/>
</dbReference>
<dbReference type="AlphaFoldDB" id="A0A5A7P1B2"/>
<dbReference type="SUPFAM" id="SSF46565">
    <property type="entry name" value="Chaperone J-domain"/>
    <property type="match status" value="1"/>
</dbReference>
<dbReference type="PANTHER" id="PTHR43908:SF3">
    <property type="entry name" value="AT29763P-RELATED"/>
    <property type="match status" value="1"/>
</dbReference>
<dbReference type="Pfam" id="PF00226">
    <property type="entry name" value="DnaJ"/>
    <property type="match status" value="1"/>
</dbReference>
<evidence type="ECO:0000313" key="3">
    <source>
        <dbReference type="EMBL" id="GER26596.1"/>
    </source>
</evidence>
<dbReference type="PROSITE" id="PS50076">
    <property type="entry name" value="DNAJ_2"/>
    <property type="match status" value="1"/>
</dbReference>
<feature type="region of interest" description="Disordered" evidence="1">
    <location>
        <begin position="200"/>
        <end position="227"/>
    </location>
</feature>
<dbReference type="GO" id="GO:0005789">
    <property type="term" value="C:endoplasmic reticulum membrane"/>
    <property type="evidence" value="ECO:0007669"/>
    <property type="project" value="TreeGrafter"/>
</dbReference>
<keyword evidence="4" id="KW-1185">Reference proteome</keyword>
<dbReference type="InterPro" id="IPR036869">
    <property type="entry name" value="J_dom_sf"/>
</dbReference>
<proteinExistence type="predicted"/>
<dbReference type="GO" id="GO:0030544">
    <property type="term" value="F:Hsp70 protein binding"/>
    <property type="evidence" value="ECO:0007669"/>
    <property type="project" value="TreeGrafter"/>
</dbReference>
<evidence type="ECO:0000313" key="4">
    <source>
        <dbReference type="Proteomes" id="UP000325081"/>
    </source>
</evidence>
<accession>A0A5A7P1B2</accession>
<dbReference type="GO" id="GO:0071218">
    <property type="term" value="P:cellular response to misfolded protein"/>
    <property type="evidence" value="ECO:0007669"/>
    <property type="project" value="TreeGrafter"/>
</dbReference>
<dbReference type="InterPro" id="IPR018253">
    <property type="entry name" value="DnaJ_domain_CS"/>
</dbReference>
<dbReference type="PROSITE" id="PS00636">
    <property type="entry name" value="DNAJ_1"/>
    <property type="match status" value="1"/>
</dbReference>
<reference evidence="4" key="1">
    <citation type="journal article" date="2019" name="Curr. Biol.">
        <title>Genome Sequence of Striga asiatica Provides Insight into the Evolution of Plant Parasitism.</title>
        <authorList>
            <person name="Yoshida S."/>
            <person name="Kim S."/>
            <person name="Wafula E.K."/>
            <person name="Tanskanen J."/>
            <person name="Kim Y.M."/>
            <person name="Honaas L."/>
            <person name="Yang Z."/>
            <person name="Spallek T."/>
            <person name="Conn C.E."/>
            <person name="Ichihashi Y."/>
            <person name="Cheong K."/>
            <person name="Cui S."/>
            <person name="Der J.P."/>
            <person name="Gundlach H."/>
            <person name="Jiao Y."/>
            <person name="Hori C."/>
            <person name="Ishida J.K."/>
            <person name="Kasahara H."/>
            <person name="Kiba T."/>
            <person name="Kim M.S."/>
            <person name="Koo N."/>
            <person name="Laohavisit A."/>
            <person name="Lee Y.H."/>
            <person name="Lumba S."/>
            <person name="McCourt P."/>
            <person name="Mortimer J.C."/>
            <person name="Mutuku J.M."/>
            <person name="Nomura T."/>
            <person name="Sasaki-Sekimoto Y."/>
            <person name="Seto Y."/>
            <person name="Wang Y."/>
            <person name="Wakatake T."/>
            <person name="Sakakibara H."/>
            <person name="Demura T."/>
            <person name="Yamaguchi S."/>
            <person name="Yoneyama K."/>
            <person name="Manabe R.I."/>
            <person name="Nelson D.C."/>
            <person name="Schulman A.H."/>
            <person name="Timko M.P."/>
            <person name="dePamphilis C.W."/>
            <person name="Choi D."/>
            <person name="Shirasu K."/>
        </authorList>
    </citation>
    <scope>NUCLEOTIDE SEQUENCE [LARGE SCALE GENOMIC DNA]</scope>
    <source>
        <strain evidence="4">cv. UVA1</strain>
    </source>
</reference>
<comment type="caution">
    <text evidence="3">The sequence shown here is derived from an EMBL/GenBank/DDBJ whole genome shotgun (WGS) entry which is preliminary data.</text>
</comment>
<dbReference type="InterPro" id="IPR001623">
    <property type="entry name" value="DnaJ_domain"/>
</dbReference>
<protein>
    <submittedName>
        <fullName evidence="3">DnaJ-like protein</fullName>
    </submittedName>
</protein>